<dbReference type="AlphaFoldDB" id="A0AAD0TTK0"/>
<evidence type="ECO:0000313" key="1">
    <source>
        <dbReference type="EMBL" id="AYJ80015.1"/>
    </source>
</evidence>
<dbReference type="Gene3D" id="3.50.50.60">
    <property type="entry name" value="FAD/NAD(P)-binding domain"/>
    <property type="match status" value="2"/>
</dbReference>
<dbReference type="Proteomes" id="UP000273809">
    <property type="component" value="Chromosome"/>
</dbReference>
<dbReference type="GeneID" id="56461101"/>
<dbReference type="KEGG" id="acre:ACRYA_0883"/>
<dbReference type="PANTHER" id="PTHR46313">
    <property type="match status" value="1"/>
</dbReference>
<dbReference type="InterPro" id="IPR036188">
    <property type="entry name" value="FAD/NAD-bd_sf"/>
</dbReference>
<gene>
    <name evidence="1" type="ORF">ACRYA_0883</name>
</gene>
<dbReference type="InterPro" id="IPR045892">
    <property type="entry name" value="CrtISO-like"/>
</dbReference>
<accession>A0AAD0TTK0</accession>
<dbReference type="Pfam" id="PF13450">
    <property type="entry name" value="NAD_binding_8"/>
    <property type="match status" value="1"/>
</dbReference>
<dbReference type="RefSeq" id="WP_105917359.1">
    <property type="nucleotide sequence ID" value="NZ_CP021072.1"/>
</dbReference>
<name>A0AAD0TTK0_9BACT</name>
<dbReference type="GO" id="GO:0016116">
    <property type="term" value="P:carotenoid metabolic process"/>
    <property type="evidence" value="ECO:0007669"/>
    <property type="project" value="InterPro"/>
</dbReference>
<sequence>MKKIDLAVIGSGIGGSLISILNKDKQLVLFEKDKNLGGTASTFKRFGNYFNSGATTFVGYEDNHIIKDIFDIVNFTPDLIQSSYAYRTIINGKVIDRKRDFEEFMDSLNSVFYHKNNRYFWQTLKDIDERFWRLKDIYFAKYSLNSYLKTLKTIEILFKEYKFLMFKSAKSFIKEVLGDISKEYQDFIDAQLQITLQSNSKDIPLLSFAIALSYPFHKIFYANGGMGKLFDDMLKDIDVKKNEEIKYIKKEKDFYRLISSKDEYLASKVVLNVPVFECSDIFLDEEIKRYYKKFEFYDQSAFVIYLKIDSQKEFLNHYQIILKDNIPNSLSNSFFVSFSHKDDEKLSKNGYSVTISSHTKALFWNNLSKEDYEKQKDTTTKFIIDELLKNISDIKKEDIKLEFSATSKTFKRYINRFNCGATPLNLKNIFKIPSSTTPFKNLYNIGDSVFAGQGWPGVAIGVKVLNQNLI</sequence>
<dbReference type="Gene3D" id="3.90.660.50">
    <property type="match status" value="1"/>
</dbReference>
<dbReference type="SUPFAM" id="SSF51905">
    <property type="entry name" value="FAD/NAD(P)-binding domain"/>
    <property type="match status" value="1"/>
</dbReference>
<protein>
    <submittedName>
        <fullName evidence="1">Phytoene dehydrogenase-related protein</fullName>
    </submittedName>
</protein>
<dbReference type="EMBL" id="CP032823">
    <property type="protein sequence ID" value="AYJ80015.1"/>
    <property type="molecule type" value="Genomic_DNA"/>
</dbReference>
<organism evidence="1 2">
    <name type="scientific">Aliarcobacter cryaerophilus ATCC 43158</name>
    <dbReference type="NCBI Taxonomy" id="1032070"/>
    <lineage>
        <taxon>Bacteria</taxon>
        <taxon>Pseudomonadati</taxon>
        <taxon>Campylobacterota</taxon>
        <taxon>Epsilonproteobacteria</taxon>
        <taxon>Campylobacterales</taxon>
        <taxon>Arcobacteraceae</taxon>
        <taxon>Aliarcobacter</taxon>
    </lineage>
</organism>
<evidence type="ECO:0000313" key="2">
    <source>
        <dbReference type="Proteomes" id="UP000273809"/>
    </source>
</evidence>
<dbReference type="PANTHER" id="PTHR46313:SF3">
    <property type="entry name" value="PROLYCOPENE ISOMERASE, CHLOROPLASTIC"/>
    <property type="match status" value="1"/>
</dbReference>
<reference evidence="1 2" key="1">
    <citation type="submission" date="2018-10" db="EMBL/GenBank/DDBJ databases">
        <title>Complete genome sequences of Arcobacter cryaerophilus strains ATCC 43158 and ATCC 49615.</title>
        <authorList>
            <person name="Miller W.G."/>
            <person name="Yee E."/>
            <person name="Bono J.L."/>
        </authorList>
    </citation>
    <scope>NUCLEOTIDE SEQUENCE [LARGE SCALE GENOMIC DNA]</scope>
    <source>
        <strain evidence="1 2">ATCC 43158</strain>
    </source>
</reference>
<proteinExistence type="predicted"/>